<gene>
    <name evidence="1" type="ORF">AHOG_25575</name>
</gene>
<organism evidence="1 2">
    <name type="scientific">Actinoalloteichus hoggarensis</name>
    <dbReference type="NCBI Taxonomy" id="1470176"/>
    <lineage>
        <taxon>Bacteria</taxon>
        <taxon>Bacillati</taxon>
        <taxon>Actinomycetota</taxon>
        <taxon>Actinomycetes</taxon>
        <taxon>Pseudonocardiales</taxon>
        <taxon>Pseudonocardiaceae</taxon>
        <taxon>Actinoalloteichus</taxon>
    </lineage>
</organism>
<dbReference type="AlphaFoldDB" id="A0A221W9N9"/>
<dbReference type="InterPro" id="IPR025591">
    <property type="entry name" value="RloB"/>
</dbReference>
<dbReference type="Proteomes" id="UP000204221">
    <property type="component" value="Chromosome"/>
</dbReference>
<dbReference type="Pfam" id="PF13707">
    <property type="entry name" value="RloB"/>
    <property type="match status" value="1"/>
</dbReference>
<reference evidence="1 2" key="1">
    <citation type="submission" date="2017-07" db="EMBL/GenBank/DDBJ databases">
        <title>Complete genome sequence of Actinoalloteichus hoggarensis DSM 45943, type strain of Actinoalloteichus hoggarensis.</title>
        <authorList>
            <person name="Ruckert C."/>
            <person name="Nouioui I."/>
            <person name="Willmese J."/>
            <person name="van Wezel G."/>
            <person name="Klenk H.-P."/>
            <person name="Kalinowski J."/>
            <person name="Zotchev S.B."/>
        </authorList>
    </citation>
    <scope>NUCLEOTIDE SEQUENCE [LARGE SCALE GENOMIC DNA]</scope>
    <source>
        <strain evidence="1 2">DSM 45943</strain>
    </source>
</reference>
<dbReference type="KEGG" id="ahg:AHOG_25575"/>
<proteinExistence type="predicted"/>
<protein>
    <submittedName>
        <fullName evidence="1">Uncharacterized protein</fullName>
    </submittedName>
</protein>
<sequence>MDIAVSTPCFELWLLLHFGDQHAYPTAKQAERALRRHLPGYAKKAAPDFPVEAHVIAVDRARRTLPSGASGDNPSTSVWRLLDVITETRRRARR</sequence>
<keyword evidence="2" id="KW-1185">Reference proteome</keyword>
<dbReference type="OrthoDB" id="9796523at2"/>
<accession>A0A221W9N9</accession>
<evidence type="ECO:0000313" key="2">
    <source>
        <dbReference type="Proteomes" id="UP000204221"/>
    </source>
</evidence>
<evidence type="ECO:0000313" key="1">
    <source>
        <dbReference type="EMBL" id="ASO22720.1"/>
    </source>
</evidence>
<dbReference type="EMBL" id="CP022521">
    <property type="protein sequence ID" value="ASO22720.1"/>
    <property type="molecule type" value="Genomic_DNA"/>
</dbReference>
<name>A0A221W9N9_9PSEU</name>